<evidence type="ECO:0000313" key="2">
    <source>
        <dbReference type="Proteomes" id="UP000297866"/>
    </source>
</evidence>
<dbReference type="Gene3D" id="3.30.980.10">
    <property type="entry name" value="Threonyl-trna Synthetase, Chain A, domain 2"/>
    <property type="match status" value="1"/>
</dbReference>
<comment type="caution">
    <text evidence="1">The sequence shown here is derived from an EMBL/GenBank/DDBJ whole genome shotgun (WGS) entry which is preliminary data.</text>
</comment>
<proteinExistence type="predicted"/>
<dbReference type="EMBL" id="SOEZ01000014">
    <property type="protein sequence ID" value="TFB55191.1"/>
    <property type="molecule type" value="Genomic_DNA"/>
</dbReference>
<dbReference type="SUPFAM" id="SSF55186">
    <property type="entry name" value="ThrRS/AlaRS common domain"/>
    <property type="match status" value="1"/>
</dbReference>
<keyword evidence="1" id="KW-0378">Hydrolase</keyword>
<accession>A0A4R8UIZ1</accession>
<dbReference type="Proteomes" id="UP000297866">
    <property type="component" value="Unassembled WGS sequence"/>
</dbReference>
<sequence length="289" mass="29818">MTLPTQDTVVLYPSGSIGNAATVLHAAPLPGDRVAVLLDATSVHPVDAGWPDQGADAAVLRIGEVDLTVVDCIVGATDGAELHLGRDIPVGKGTEGWAFVVVHVLAGGSEPAEGDAVAVLVDADARARTSAGHTGCHVASLALNRAVADRWKKEIRTDGLGNPDFDGVAIDASLIRENGSTDTYRLGKSLRKKGFVTDGFAEDLAQVEDAVNAALAGWVSSGAAVRIECDGNLLTDRRSWVCELPEGTVRIPCGGTHVDSLAELGAPRVILSLSDVDGTSILTMETSVG</sequence>
<reference evidence="1 2" key="1">
    <citation type="submission" date="2019-03" db="EMBL/GenBank/DDBJ databases">
        <title>Genomics of glacier-inhabiting Cryobacterium strains.</title>
        <authorList>
            <person name="Liu Q."/>
            <person name="Xin Y.-H."/>
        </authorList>
    </citation>
    <scope>NUCLEOTIDE SEQUENCE [LARGE SCALE GENOMIC DNA]</scope>
    <source>
        <strain evidence="1 2">Sr47</strain>
    </source>
</reference>
<evidence type="ECO:0000313" key="1">
    <source>
        <dbReference type="EMBL" id="TFB55191.1"/>
    </source>
</evidence>
<organism evidence="1 2">
    <name type="scientific">Cryobacterium tagatosivorans</name>
    <dbReference type="NCBI Taxonomy" id="1259199"/>
    <lineage>
        <taxon>Bacteria</taxon>
        <taxon>Bacillati</taxon>
        <taxon>Actinomycetota</taxon>
        <taxon>Actinomycetes</taxon>
        <taxon>Micrococcales</taxon>
        <taxon>Microbacteriaceae</taxon>
        <taxon>Cryobacterium</taxon>
    </lineage>
</organism>
<keyword evidence="2" id="KW-1185">Reference proteome</keyword>
<dbReference type="InterPro" id="IPR018163">
    <property type="entry name" value="Thr/Ala-tRNA-synth_IIc_edit"/>
</dbReference>
<gene>
    <name evidence="1" type="ORF">E3O23_02920</name>
</gene>
<dbReference type="GO" id="GO:0000166">
    <property type="term" value="F:nucleotide binding"/>
    <property type="evidence" value="ECO:0007669"/>
    <property type="project" value="InterPro"/>
</dbReference>
<dbReference type="RefSeq" id="WP_134488014.1">
    <property type="nucleotide sequence ID" value="NZ_SOEZ01000014.1"/>
</dbReference>
<dbReference type="GO" id="GO:0016787">
    <property type="term" value="F:hydrolase activity"/>
    <property type="evidence" value="ECO:0007669"/>
    <property type="project" value="UniProtKB-KW"/>
</dbReference>
<name>A0A4R8UIZ1_9MICO</name>
<protein>
    <submittedName>
        <fullName evidence="1">Metal-dependent hydrolase</fullName>
    </submittedName>
</protein>
<dbReference type="OrthoDB" id="6396444at2"/>
<dbReference type="AlphaFoldDB" id="A0A4R8UIZ1"/>